<evidence type="ECO:0000313" key="8">
    <source>
        <dbReference type="Proteomes" id="UP000783871"/>
    </source>
</evidence>
<dbReference type="Pfam" id="PF02656">
    <property type="entry name" value="DUF202"/>
    <property type="match status" value="1"/>
</dbReference>
<keyword evidence="4 5" id="KW-0472">Membrane</keyword>
<sequence>MADGPSRVSRPDPGLQPERTRLAWRRTALAMTVVMVLTVRLALPLGRAGVALGAVAVLGWSAALLVCWWRVTVARRAAYSRALPLAALATAGYATLGVVVLIRGVW</sequence>
<feature type="domain" description="DUF202" evidence="6">
    <location>
        <begin position="12"/>
        <end position="76"/>
    </location>
</feature>
<dbReference type="EMBL" id="JAATEO010000018">
    <property type="protein sequence ID" value="NJP33786.1"/>
    <property type="molecule type" value="Genomic_DNA"/>
</dbReference>
<dbReference type="Proteomes" id="UP000783871">
    <property type="component" value="Unassembled WGS sequence"/>
</dbReference>
<protein>
    <submittedName>
        <fullName evidence="7">DUF202 domain-containing protein</fullName>
    </submittedName>
</protein>
<dbReference type="InterPro" id="IPR003807">
    <property type="entry name" value="DUF202"/>
</dbReference>
<comment type="subcellular location">
    <subcellularLocation>
        <location evidence="1">Endomembrane system</location>
        <topology evidence="1">Multi-pass membrane protein</topology>
    </subcellularLocation>
</comment>
<feature type="transmembrane region" description="Helical" evidence="5">
    <location>
        <begin position="49"/>
        <end position="71"/>
    </location>
</feature>
<feature type="transmembrane region" description="Helical" evidence="5">
    <location>
        <begin position="23"/>
        <end position="43"/>
    </location>
</feature>
<dbReference type="RefSeq" id="WP_168002155.1">
    <property type="nucleotide sequence ID" value="NZ_JAATEO010000018.1"/>
</dbReference>
<evidence type="ECO:0000256" key="3">
    <source>
        <dbReference type="ARBA" id="ARBA00022989"/>
    </source>
</evidence>
<evidence type="ECO:0000259" key="6">
    <source>
        <dbReference type="Pfam" id="PF02656"/>
    </source>
</evidence>
<evidence type="ECO:0000256" key="4">
    <source>
        <dbReference type="ARBA" id="ARBA00023136"/>
    </source>
</evidence>
<reference evidence="7 8" key="1">
    <citation type="submission" date="2020-03" db="EMBL/GenBank/DDBJ databases">
        <title>WGS of actinomycetes isolated from Thailand.</title>
        <authorList>
            <person name="Thawai C."/>
        </authorList>
    </citation>
    <scope>NUCLEOTIDE SEQUENCE [LARGE SCALE GENOMIC DNA]</scope>
    <source>
        <strain evidence="7 8">HSS6-12</strain>
    </source>
</reference>
<accession>A0ABX0ZCF9</accession>
<evidence type="ECO:0000256" key="2">
    <source>
        <dbReference type="ARBA" id="ARBA00022692"/>
    </source>
</evidence>
<organism evidence="7 8">
    <name type="scientific">Micromonospora thermarum</name>
    <dbReference type="NCBI Taxonomy" id="2720024"/>
    <lineage>
        <taxon>Bacteria</taxon>
        <taxon>Bacillati</taxon>
        <taxon>Actinomycetota</taxon>
        <taxon>Actinomycetes</taxon>
        <taxon>Micromonosporales</taxon>
        <taxon>Micromonosporaceae</taxon>
        <taxon>Micromonospora</taxon>
    </lineage>
</organism>
<proteinExistence type="predicted"/>
<evidence type="ECO:0000313" key="7">
    <source>
        <dbReference type="EMBL" id="NJP33786.1"/>
    </source>
</evidence>
<comment type="caution">
    <text evidence="7">The sequence shown here is derived from an EMBL/GenBank/DDBJ whole genome shotgun (WGS) entry which is preliminary data.</text>
</comment>
<evidence type="ECO:0000256" key="1">
    <source>
        <dbReference type="ARBA" id="ARBA00004127"/>
    </source>
</evidence>
<keyword evidence="2 5" id="KW-0812">Transmembrane</keyword>
<feature type="transmembrane region" description="Helical" evidence="5">
    <location>
        <begin position="83"/>
        <end position="102"/>
    </location>
</feature>
<name>A0ABX0ZCF9_9ACTN</name>
<gene>
    <name evidence="7" type="ORF">HCJ94_17815</name>
</gene>
<evidence type="ECO:0000256" key="5">
    <source>
        <dbReference type="SAM" id="Phobius"/>
    </source>
</evidence>
<keyword evidence="3 5" id="KW-1133">Transmembrane helix</keyword>
<keyword evidence="8" id="KW-1185">Reference proteome</keyword>